<dbReference type="Proteomes" id="UP000030647">
    <property type="component" value="Unassembled WGS sequence"/>
</dbReference>
<feature type="domain" description="Phosphatidic acid phosphatase type 2/haloperoxidase" evidence="2">
    <location>
        <begin position="87"/>
        <end position="199"/>
    </location>
</feature>
<feature type="transmembrane region" description="Helical" evidence="1">
    <location>
        <begin position="159"/>
        <end position="178"/>
    </location>
</feature>
<protein>
    <recommendedName>
        <fullName evidence="2">Phosphatidic acid phosphatase type 2/haloperoxidase domain-containing protein</fullName>
    </recommendedName>
</protein>
<feature type="transmembrane region" description="Helical" evidence="1">
    <location>
        <begin position="128"/>
        <end position="147"/>
    </location>
</feature>
<dbReference type="STRING" id="1231336.L248_1573"/>
<evidence type="ECO:0000259" key="2">
    <source>
        <dbReference type="SMART" id="SM00014"/>
    </source>
</evidence>
<sequence length="219" mass="24326">MTPQHRAAWLAAGNYIIFLVFLIGVAIRAPFIQTIDLAGQHLANAVTTPPMTQVMLMITRSANPVNLIAITVLIVILLVSTRQWRWGVFVGAAAIAGSLINLIIKMIIQRARPTLPHLIEQGGYSFPSGHSDSSMAIYGALILFLLITQRTRWWKTTAVVLLTLFIVAIGFSRIYVHVHFPTDVLAGWFLGWGHVCLLWVIARRTWLKNAIGGPQNRRA</sequence>
<feature type="transmembrane region" description="Helical" evidence="1">
    <location>
        <begin position="86"/>
        <end position="108"/>
    </location>
</feature>
<feature type="transmembrane region" description="Helical" evidence="1">
    <location>
        <begin position="184"/>
        <end position="202"/>
    </location>
</feature>
<dbReference type="PANTHER" id="PTHR14969">
    <property type="entry name" value="SPHINGOSINE-1-PHOSPHATE PHOSPHOHYDROLASE"/>
    <property type="match status" value="1"/>
</dbReference>
<reference evidence="4" key="1">
    <citation type="journal article" date="2013" name="Genome Announc.">
        <title>Whole-Genome Sequencing of Lactobacillus shenzhenensis Strain LY-73T.</title>
        <authorList>
            <person name="Lin Z."/>
            <person name="Liu Z."/>
            <person name="Yang R."/>
            <person name="Zou Y."/>
            <person name="Wan D."/>
            <person name="Chen J."/>
            <person name="Guo M."/>
            <person name="Zhao J."/>
            <person name="Fang C."/>
            <person name="Yang R."/>
            <person name="Liu F."/>
        </authorList>
    </citation>
    <scope>NUCLEOTIDE SEQUENCE [LARGE SCALE GENOMIC DNA]</scope>
    <source>
        <strain evidence="4">LY-73</strain>
    </source>
</reference>
<proteinExistence type="predicted"/>
<dbReference type="InterPro" id="IPR000326">
    <property type="entry name" value="PAP2/HPO"/>
</dbReference>
<evidence type="ECO:0000256" key="1">
    <source>
        <dbReference type="SAM" id="Phobius"/>
    </source>
</evidence>
<dbReference type="OrthoDB" id="9789113at2"/>
<accession>U4TH55</accession>
<dbReference type="CDD" id="cd03392">
    <property type="entry name" value="PAP2_like_2"/>
    <property type="match status" value="1"/>
</dbReference>
<dbReference type="Gene3D" id="1.20.144.10">
    <property type="entry name" value="Phosphatidic acid phosphatase type 2/haloperoxidase"/>
    <property type="match status" value="2"/>
</dbReference>
<feature type="transmembrane region" description="Helical" evidence="1">
    <location>
        <begin position="7"/>
        <end position="27"/>
    </location>
</feature>
<dbReference type="SUPFAM" id="SSF48317">
    <property type="entry name" value="Acid phosphatase/Vanadium-dependent haloperoxidase"/>
    <property type="match status" value="1"/>
</dbReference>
<keyword evidence="1" id="KW-1133">Transmembrane helix</keyword>
<name>U4TH55_9LACO</name>
<dbReference type="PANTHER" id="PTHR14969:SF13">
    <property type="entry name" value="AT30094P"/>
    <property type="match status" value="1"/>
</dbReference>
<keyword evidence="4" id="KW-1185">Reference proteome</keyword>
<dbReference type="eggNOG" id="COG0671">
    <property type="taxonomic scope" value="Bacteria"/>
</dbReference>
<keyword evidence="1" id="KW-0472">Membrane</keyword>
<keyword evidence="1" id="KW-0812">Transmembrane</keyword>
<dbReference type="SMART" id="SM00014">
    <property type="entry name" value="acidPPc"/>
    <property type="match status" value="1"/>
</dbReference>
<feature type="transmembrane region" description="Helical" evidence="1">
    <location>
        <begin position="61"/>
        <end position="79"/>
    </location>
</feature>
<dbReference type="Pfam" id="PF01569">
    <property type="entry name" value="PAP2"/>
    <property type="match status" value="1"/>
</dbReference>
<dbReference type="InterPro" id="IPR036938">
    <property type="entry name" value="PAP2/HPO_sf"/>
</dbReference>
<evidence type="ECO:0000313" key="3">
    <source>
        <dbReference type="EMBL" id="ERL64131.1"/>
    </source>
</evidence>
<organism evidence="3 4">
    <name type="scientific">Schleiferilactobacillus shenzhenensis LY-73</name>
    <dbReference type="NCBI Taxonomy" id="1231336"/>
    <lineage>
        <taxon>Bacteria</taxon>
        <taxon>Bacillati</taxon>
        <taxon>Bacillota</taxon>
        <taxon>Bacilli</taxon>
        <taxon>Lactobacillales</taxon>
        <taxon>Lactobacillaceae</taxon>
        <taxon>Schleiferilactobacillus</taxon>
    </lineage>
</organism>
<gene>
    <name evidence="3" type="ORF">L248_1573</name>
</gene>
<dbReference type="HOGENOM" id="CLU_072573_3_3_9"/>
<evidence type="ECO:0000313" key="4">
    <source>
        <dbReference type="Proteomes" id="UP000030647"/>
    </source>
</evidence>
<dbReference type="RefSeq" id="WP_022530580.1">
    <property type="nucleotide sequence ID" value="NZ_KI271604.1"/>
</dbReference>
<dbReference type="AlphaFoldDB" id="U4TH55"/>
<dbReference type="EMBL" id="KI271604">
    <property type="protein sequence ID" value="ERL64131.1"/>
    <property type="molecule type" value="Genomic_DNA"/>
</dbReference>